<dbReference type="Proteomes" id="UP000078046">
    <property type="component" value="Unassembled WGS sequence"/>
</dbReference>
<accession>A0A177APY1</accession>
<proteinExistence type="predicted"/>
<dbReference type="OrthoDB" id="6538022at2759"/>
<dbReference type="AlphaFoldDB" id="A0A177APY1"/>
<name>A0A177APY1_9BILA</name>
<protein>
    <submittedName>
        <fullName evidence="1">Uncharacterized protein</fullName>
    </submittedName>
</protein>
<sequence length="124" mass="14400">MKLGGLKLKNESFNFDNGEIVHFNKLFHITCIVHLYHNITGKIISHYSNINELIISINIALSKCASRKKLFTKIPLPPNFCKTRFGDWLKIVEYYSKQYIFIKEIVNEIIDDDAIVKRVKKAVS</sequence>
<dbReference type="EMBL" id="LWCA01002167">
    <property type="protein sequence ID" value="OAF64066.1"/>
    <property type="molecule type" value="Genomic_DNA"/>
</dbReference>
<gene>
    <name evidence="1" type="ORF">A3Q56_08239</name>
</gene>
<reference evidence="1 2" key="1">
    <citation type="submission" date="2016-04" db="EMBL/GenBank/DDBJ databases">
        <title>The genome of Intoshia linei affirms orthonectids as highly simplified spiralians.</title>
        <authorList>
            <person name="Mikhailov K.V."/>
            <person name="Slusarev G.S."/>
            <person name="Nikitin M.A."/>
            <person name="Logacheva M.D."/>
            <person name="Penin A."/>
            <person name="Aleoshin V."/>
            <person name="Panchin Y.V."/>
        </authorList>
    </citation>
    <scope>NUCLEOTIDE SEQUENCE [LARGE SCALE GENOMIC DNA]</scope>
    <source>
        <strain evidence="1">Intl2013</strain>
        <tissue evidence="1">Whole animal</tissue>
    </source>
</reference>
<evidence type="ECO:0000313" key="2">
    <source>
        <dbReference type="Proteomes" id="UP000078046"/>
    </source>
</evidence>
<organism evidence="1 2">
    <name type="scientific">Intoshia linei</name>
    <dbReference type="NCBI Taxonomy" id="1819745"/>
    <lineage>
        <taxon>Eukaryota</taxon>
        <taxon>Metazoa</taxon>
        <taxon>Spiralia</taxon>
        <taxon>Lophotrochozoa</taxon>
        <taxon>Mesozoa</taxon>
        <taxon>Orthonectida</taxon>
        <taxon>Rhopaluridae</taxon>
        <taxon>Intoshia</taxon>
    </lineage>
</organism>
<comment type="caution">
    <text evidence="1">The sequence shown here is derived from an EMBL/GenBank/DDBJ whole genome shotgun (WGS) entry which is preliminary data.</text>
</comment>
<evidence type="ECO:0000313" key="1">
    <source>
        <dbReference type="EMBL" id="OAF64066.1"/>
    </source>
</evidence>
<keyword evidence="2" id="KW-1185">Reference proteome</keyword>